<dbReference type="InterPro" id="IPR049192">
    <property type="entry name" value="DUF4246_C"/>
</dbReference>
<dbReference type="PANTHER" id="PTHR33119">
    <property type="entry name" value="IFI3P"/>
    <property type="match status" value="1"/>
</dbReference>
<evidence type="ECO:0000259" key="2">
    <source>
        <dbReference type="Pfam" id="PF14033"/>
    </source>
</evidence>
<feature type="domain" description="DUF4246" evidence="2">
    <location>
        <begin position="182"/>
        <end position="487"/>
    </location>
</feature>
<reference evidence="3 4" key="1">
    <citation type="submission" date="2024-01" db="EMBL/GenBank/DDBJ databases">
        <title>A draft genome for the cacao thread blight pathogen Marasmiellus scandens.</title>
        <authorList>
            <person name="Baruah I.K."/>
            <person name="Leung J."/>
            <person name="Bukari Y."/>
            <person name="Amoako-Attah I."/>
            <person name="Meinhardt L.W."/>
            <person name="Bailey B.A."/>
            <person name="Cohen S.P."/>
        </authorList>
    </citation>
    <scope>NUCLEOTIDE SEQUENCE [LARGE SCALE GENOMIC DNA]</scope>
    <source>
        <strain evidence="3 4">GH-19</strain>
    </source>
</reference>
<keyword evidence="4" id="KW-1185">Reference proteome</keyword>
<comment type="caution">
    <text evidence="3">The sequence shown here is derived from an EMBL/GenBank/DDBJ whole genome shotgun (WGS) entry which is preliminary data.</text>
</comment>
<organism evidence="3 4">
    <name type="scientific">Marasmiellus scandens</name>
    <dbReference type="NCBI Taxonomy" id="2682957"/>
    <lineage>
        <taxon>Eukaryota</taxon>
        <taxon>Fungi</taxon>
        <taxon>Dikarya</taxon>
        <taxon>Basidiomycota</taxon>
        <taxon>Agaricomycotina</taxon>
        <taxon>Agaricomycetes</taxon>
        <taxon>Agaricomycetidae</taxon>
        <taxon>Agaricales</taxon>
        <taxon>Marasmiineae</taxon>
        <taxon>Omphalotaceae</taxon>
        <taxon>Marasmiellus</taxon>
    </lineage>
</organism>
<feature type="compositionally biased region" description="Basic and acidic residues" evidence="1">
    <location>
        <begin position="378"/>
        <end position="409"/>
    </location>
</feature>
<feature type="region of interest" description="Disordered" evidence="1">
    <location>
        <begin position="487"/>
        <end position="507"/>
    </location>
</feature>
<evidence type="ECO:0000313" key="3">
    <source>
        <dbReference type="EMBL" id="KAK7453451.1"/>
    </source>
</evidence>
<evidence type="ECO:0000256" key="1">
    <source>
        <dbReference type="SAM" id="MobiDB-lite"/>
    </source>
</evidence>
<dbReference type="Pfam" id="PF14033">
    <property type="entry name" value="DUF4246"/>
    <property type="match status" value="1"/>
</dbReference>
<protein>
    <recommendedName>
        <fullName evidence="2">DUF4246 domain-containing protein</fullName>
    </recommendedName>
</protein>
<dbReference type="InterPro" id="IPR025340">
    <property type="entry name" value="DUF4246"/>
</dbReference>
<dbReference type="EMBL" id="JBANRG010000026">
    <property type="protein sequence ID" value="KAK7453451.1"/>
    <property type="molecule type" value="Genomic_DNA"/>
</dbReference>
<name>A0ABR1JCH6_9AGAR</name>
<dbReference type="PANTHER" id="PTHR33119:SF1">
    <property type="entry name" value="FE2OG DIOXYGENASE DOMAIN-CONTAINING PROTEIN"/>
    <property type="match status" value="1"/>
</dbReference>
<evidence type="ECO:0000313" key="4">
    <source>
        <dbReference type="Proteomes" id="UP001498398"/>
    </source>
</evidence>
<gene>
    <name evidence="3" type="ORF">VKT23_011723</name>
</gene>
<dbReference type="Proteomes" id="UP001498398">
    <property type="component" value="Unassembled WGS sequence"/>
</dbReference>
<sequence>MSAAHTVANDDQLERFSGIVHSKKEWHLQALSEKDPLVKWGLDEGLFIQSTDRSGQSVEEAVDGAWGLTYALKDEAQALKDNLSTFCKAVRRKKDWYLKLLDSEQDLAQKWVIEAGLLPNIPEGPVLDVIQELKSEAKRIKAIDHDAIELQTRLEPPRLTENWYNATQQEILRRIRYATTSEYGIRVPELKENVGALVSDGLVPDALHAELVRELDLLAAKEPRDFHPGTFGKVQDLIHPSLYPYIAGYSDVLPNASTPMPSLTSAESFSDKDLNPQAFESEMTVNDQDIVFQSRYAWIPTVFSVNKEGTDVHLQSYINGIGPREEHPDLYRLLEKLEKTLQISADYEGYRDANSSQRKELDGATEQQWNDLLARQKAEKEEEAEQIRNIDHEAEEERKRWFSTDRGDEPDATLEEPSSGWKGKDLKIIVKAANYIFRPGQEYSGTWHIEGMPHERVAASAIYYYDTNESIIDDGLSLRRFRHSEDDFPQQEELRHEESLPFRRNTC</sequence>
<feature type="compositionally biased region" description="Basic and acidic residues" evidence="1">
    <location>
        <begin position="492"/>
        <end position="501"/>
    </location>
</feature>
<feature type="region of interest" description="Disordered" evidence="1">
    <location>
        <begin position="378"/>
        <end position="418"/>
    </location>
</feature>
<proteinExistence type="predicted"/>
<accession>A0ABR1JCH6</accession>